<evidence type="ECO:0000256" key="1">
    <source>
        <dbReference type="SAM" id="Coils"/>
    </source>
</evidence>
<proteinExistence type="predicted"/>
<dbReference type="SUPFAM" id="SSF57997">
    <property type="entry name" value="Tropomyosin"/>
    <property type="match status" value="1"/>
</dbReference>
<gene>
    <name evidence="3" type="ORF">D5H78_11640</name>
</gene>
<evidence type="ECO:0000313" key="4">
    <source>
        <dbReference type="Proteomes" id="UP000265614"/>
    </source>
</evidence>
<dbReference type="Proteomes" id="UP000265614">
    <property type="component" value="Unassembled WGS sequence"/>
</dbReference>
<dbReference type="GO" id="GO:0032259">
    <property type="term" value="P:methylation"/>
    <property type="evidence" value="ECO:0007669"/>
    <property type="project" value="UniProtKB-KW"/>
</dbReference>
<protein>
    <submittedName>
        <fullName evidence="3">Class I SAM-dependent methyltransferase</fullName>
    </submittedName>
</protein>
<keyword evidence="3" id="KW-0489">Methyltransferase</keyword>
<keyword evidence="3" id="KW-0808">Transferase</keyword>
<dbReference type="OrthoDB" id="7171187at2"/>
<organism evidence="3 4">
    <name type="scientific">Vallicoccus soli</name>
    <dbReference type="NCBI Taxonomy" id="2339232"/>
    <lineage>
        <taxon>Bacteria</taxon>
        <taxon>Bacillati</taxon>
        <taxon>Actinomycetota</taxon>
        <taxon>Actinomycetes</taxon>
        <taxon>Motilibacterales</taxon>
        <taxon>Vallicoccaceae</taxon>
        <taxon>Vallicoccus</taxon>
    </lineage>
</organism>
<dbReference type="GO" id="GO:0008757">
    <property type="term" value="F:S-adenosylmethionine-dependent methyltransferase activity"/>
    <property type="evidence" value="ECO:0007669"/>
    <property type="project" value="InterPro"/>
</dbReference>
<keyword evidence="4" id="KW-1185">Reference proteome</keyword>
<dbReference type="SUPFAM" id="SSF53335">
    <property type="entry name" value="S-adenosyl-L-methionine-dependent methyltransferases"/>
    <property type="match status" value="1"/>
</dbReference>
<dbReference type="AlphaFoldDB" id="A0A3A3YX01"/>
<feature type="coiled-coil region" evidence="1">
    <location>
        <begin position="276"/>
        <end position="331"/>
    </location>
</feature>
<evidence type="ECO:0000259" key="2">
    <source>
        <dbReference type="Pfam" id="PF08241"/>
    </source>
</evidence>
<feature type="domain" description="Methyltransferase type 11" evidence="2">
    <location>
        <begin position="79"/>
        <end position="153"/>
    </location>
</feature>
<comment type="caution">
    <text evidence="3">The sequence shown here is derived from an EMBL/GenBank/DDBJ whole genome shotgun (WGS) entry which is preliminary data.</text>
</comment>
<keyword evidence="1" id="KW-0175">Coiled coil</keyword>
<reference evidence="3 4" key="1">
    <citation type="submission" date="2018-09" db="EMBL/GenBank/DDBJ databases">
        <title>YIM 75000 draft genome.</title>
        <authorList>
            <person name="Tang S."/>
            <person name="Feng Y."/>
        </authorList>
    </citation>
    <scope>NUCLEOTIDE SEQUENCE [LARGE SCALE GENOMIC DNA]</scope>
    <source>
        <strain evidence="3 4">YIM 75000</strain>
    </source>
</reference>
<dbReference type="RefSeq" id="WP_119950668.1">
    <property type="nucleotide sequence ID" value="NZ_QZEZ01000005.1"/>
</dbReference>
<evidence type="ECO:0000313" key="3">
    <source>
        <dbReference type="EMBL" id="RJK95315.1"/>
    </source>
</evidence>
<sequence>MATTATPTTPTTPEVARYCASCGRAVDAFLPGPGGKRPDAACPRCGSLERHRFLSVLLDGMAPYLATARVVLDIAPSKQTVAHLRRHVQGHYLRVDFDPSADRRAVDVQASVTDLPLPDRSVDLLLCFHVLEHVPDDRAAMRELSRVLAGGGVGFVQVPWRPHTETDEDPAAPEEERVRRFGQADHVRYYGRDFEDRLRAEGLDPVRLTPRAVLSPDLVRRWGLLPDEVVWLVRPAEAGARAPLGDAVLPEGAGRPTALVALGDYAARHPGLRSDLDRAKSRFEGAVERLEAVRGEVVDLTARLREAEARARRAEKRAGKWERAYRELAAQPPIRLARALRRRVARVVSR</sequence>
<dbReference type="EMBL" id="QZEZ01000005">
    <property type="protein sequence ID" value="RJK95315.1"/>
    <property type="molecule type" value="Genomic_DNA"/>
</dbReference>
<name>A0A3A3YX01_9ACTN</name>
<dbReference type="InterPro" id="IPR013216">
    <property type="entry name" value="Methyltransf_11"/>
</dbReference>
<accession>A0A3A3YX01</accession>
<dbReference type="InterPro" id="IPR029063">
    <property type="entry name" value="SAM-dependent_MTases_sf"/>
</dbReference>
<dbReference type="Gene3D" id="3.40.50.150">
    <property type="entry name" value="Vaccinia Virus protein VP39"/>
    <property type="match status" value="1"/>
</dbReference>
<dbReference type="Pfam" id="PF08241">
    <property type="entry name" value="Methyltransf_11"/>
    <property type="match status" value="1"/>
</dbReference>
<dbReference type="CDD" id="cd02440">
    <property type="entry name" value="AdoMet_MTases"/>
    <property type="match status" value="1"/>
</dbReference>